<evidence type="ECO:0000256" key="10">
    <source>
        <dbReference type="ARBA" id="ARBA00049553"/>
    </source>
</evidence>
<organism evidence="12 13">
    <name type="scientific">Metabacillus sediminilitoris</name>
    <dbReference type="NCBI Taxonomy" id="2567941"/>
    <lineage>
        <taxon>Bacteria</taxon>
        <taxon>Bacillati</taxon>
        <taxon>Bacillota</taxon>
        <taxon>Bacilli</taxon>
        <taxon>Bacillales</taxon>
        <taxon>Bacillaceae</taxon>
        <taxon>Metabacillus</taxon>
    </lineage>
</organism>
<reference evidence="12 13" key="1">
    <citation type="submission" date="2019-04" db="EMBL/GenBank/DDBJ databases">
        <title>Bacillus sediminilitoris sp. nov., isolated from a tidal flat sediment on the East China Sea.</title>
        <authorList>
            <person name="Wei Y."/>
            <person name="Mao H."/>
            <person name="Fang J."/>
        </authorList>
    </citation>
    <scope>NUCLEOTIDE SEQUENCE [LARGE SCALE GENOMIC DNA]</scope>
    <source>
        <strain evidence="12 13">DSL-17</strain>
    </source>
</reference>
<dbReference type="UniPathway" id="UPA00999">
    <property type="reaction ID" value="UER00351"/>
</dbReference>
<dbReference type="GO" id="GO:0005524">
    <property type="term" value="F:ATP binding"/>
    <property type="evidence" value="ECO:0007669"/>
    <property type="project" value="UniProtKB-KW"/>
</dbReference>
<keyword evidence="5 11" id="KW-0436">Ligase</keyword>
<keyword evidence="13" id="KW-1185">Reference proteome</keyword>
<dbReference type="GO" id="GO:0000287">
    <property type="term" value="F:magnesium ion binding"/>
    <property type="evidence" value="ECO:0007669"/>
    <property type="project" value="UniProtKB-UniRule"/>
</dbReference>
<accession>A0A4S4BME8</accession>
<comment type="pathway">
    <text evidence="2 11">Metabolic intermediate metabolism; pimeloyl-CoA biosynthesis; pimeloyl-CoA from pimelate: step 1/1.</text>
</comment>
<keyword evidence="8 11" id="KW-0067">ATP-binding</keyword>
<evidence type="ECO:0000256" key="7">
    <source>
        <dbReference type="ARBA" id="ARBA00022756"/>
    </source>
</evidence>
<evidence type="ECO:0000256" key="4">
    <source>
        <dbReference type="ARBA" id="ARBA00012984"/>
    </source>
</evidence>
<keyword evidence="6 11" id="KW-0547">Nucleotide-binding</keyword>
<dbReference type="InterPro" id="IPR005499">
    <property type="entry name" value="BioW"/>
</dbReference>
<comment type="cofactor">
    <cofactor evidence="1 11">
        <name>Mg(2+)</name>
        <dbReference type="ChEBI" id="CHEBI:18420"/>
    </cofactor>
</comment>
<comment type="catalytic activity">
    <reaction evidence="10 11">
        <text>heptanedioate + ATP + CoA = 6-carboxyhexanoyl-CoA + AMP + diphosphate</text>
        <dbReference type="Rhea" id="RHEA:14781"/>
        <dbReference type="ChEBI" id="CHEBI:30616"/>
        <dbReference type="ChEBI" id="CHEBI:33019"/>
        <dbReference type="ChEBI" id="CHEBI:36165"/>
        <dbReference type="ChEBI" id="CHEBI:57287"/>
        <dbReference type="ChEBI" id="CHEBI:57360"/>
        <dbReference type="ChEBI" id="CHEBI:456215"/>
        <dbReference type="EC" id="6.2.1.14"/>
    </reaction>
</comment>
<dbReference type="Pfam" id="PF03744">
    <property type="entry name" value="BioW"/>
    <property type="match status" value="1"/>
</dbReference>
<comment type="caution">
    <text evidence="12">The sequence shown here is derived from an EMBL/GenBank/DDBJ whole genome shotgun (WGS) entry which is preliminary data.</text>
</comment>
<dbReference type="AlphaFoldDB" id="A0A4S4BME8"/>
<gene>
    <name evidence="11 12" type="primary">bioW</name>
    <name evidence="12" type="ORF">E6W99_24360</name>
</gene>
<dbReference type="EMBL" id="SSNT01000030">
    <property type="protein sequence ID" value="THF75069.1"/>
    <property type="molecule type" value="Genomic_DNA"/>
</dbReference>
<dbReference type="EC" id="6.2.1.14" evidence="4 11"/>
<dbReference type="GO" id="GO:0042410">
    <property type="term" value="F:6-carboxyhexanoate-CoA ligase activity"/>
    <property type="evidence" value="ECO:0007669"/>
    <property type="project" value="UniProtKB-UniRule"/>
</dbReference>
<evidence type="ECO:0000256" key="5">
    <source>
        <dbReference type="ARBA" id="ARBA00022598"/>
    </source>
</evidence>
<evidence type="ECO:0000313" key="13">
    <source>
        <dbReference type="Proteomes" id="UP000310334"/>
    </source>
</evidence>
<comment type="function">
    <text evidence="11">Catalyzes the transformation of pimelate into pimeloyl-CoA with concomitant hydrolysis of ATP to AMP.</text>
</comment>
<proteinExistence type="inferred from homology"/>
<evidence type="ECO:0000256" key="11">
    <source>
        <dbReference type="HAMAP-Rule" id="MF_00668"/>
    </source>
</evidence>
<dbReference type="RefSeq" id="WP_136358725.1">
    <property type="nucleotide sequence ID" value="NZ_CP046266.1"/>
</dbReference>
<dbReference type="Proteomes" id="UP000310334">
    <property type="component" value="Unassembled WGS sequence"/>
</dbReference>
<dbReference type="HAMAP" id="MF_00668">
    <property type="entry name" value="BioW"/>
    <property type="match status" value="1"/>
</dbReference>
<dbReference type="NCBIfam" id="TIGR01204">
    <property type="entry name" value="bioW"/>
    <property type="match status" value="1"/>
</dbReference>
<dbReference type="NCBIfam" id="NF002360">
    <property type="entry name" value="PRK01322.1"/>
    <property type="match status" value="1"/>
</dbReference>
<protein>
    <recommendedName>
        <fullName evidence="4 11">6-carboxyhexanoate--CoA ligase</fullName>
        <ecNumber evidence="4 11">6.2.1.14</ecNumber>
    </recommendedName>
    <alternativeName>
        <fullName evidence="11">Pimeloyl-CoA synthase</fullName>
    </alternativeName>
</protein>
<dbReference type="GO" id="GO:0009102">
    <property type="term" value="P:biotin biosynthetic process"/>
    <property type="evidence" value="ECO:0007669"/>
    <property type="project" value="UniProtKB-UniRule"/>
</dbReference>
<evidence type="ECO:0000256" key="1">
    <source>
        <dbReference type="ARBA" id="ARBA00001946"/>
    </source>
</evidence>
<dbReference type="OrthoDB" id="9792985at2"/>
<evidence type="ECO:0000256" key="6">
    <source>
        <dbReference type="ARBA" id="ARBA00022741"/>
    </source>
</evidence>
<evidence type="ECO:0000256" key="8">
    <source>
        <dbReference type="ARBA" id="ARBA00022840"/>
    </source>
</evidence>
<name>A0A4S4BME8_9BACI</name>
<evidence type="ECO:0000256" key="9">
    <source>
        <dbReference type="ARBA" id="ARBA00022842"/>
    </source>
</evidence>
<evidence type="ECO:0000313" key="12">
    <source>
        <dbReference type="EMBL" id="THF75069.1"/>
    </source>
</evidence>
<keyword evidence="7 11" id="KW-0093">Biotin biosynthesis</keyword>
<sequence length="264" mass="29911">MIEENLFSVRMRASKNGAHEDGGKHISGGEQISTYSHLKDAVNVLLDKALTHSRGNPDFMQIQIELIDKPITKCKPLQVGTIEVESVEEGQLIARNLLEQAGVPIVCIEKAYQQMKECSGLRGAILFDIHSGKRVDDRSDKGVRVSRMDWLTTNYEKWATYNNMLVSQRVKEALVLATKVNRHPATVAELCWSDDPEYITGYVASKELGYQRITKLKTYGDEHGCRIFFVNGASDLDSYINYLENEPLFVQWEEGNDARVNRKK</sequence>
<evidence type="ECO:0000256" key="3">
    <source>
        <dbReference type="ARBA" id="ARBA00011738"/>
    </source>
</evidence>
<keyword evidence="9 11" id="KW-0460">Magnesium</keyword>
<comment type="similarity">
    <text evidence="11">Belongs to the BioW family.</text>
</comment>
<evidence type="ECO:0000256" key="2">
    <source>
        <dbReference type="ARBA" id="ARBA00005075"/>
    </source>
</evidence>
<comment type="subunit">
    <text evidence="3 11">Homodimer.</text>
</comment>